<dbReference type="Gene3D" id="3.40.367.20">
    <property type="match status" value="1"/>
</dbReference>
<evidence type="ECO:0000256" key="3">
    <source>
        <dbReference type="RuleBase" id="RU004046"/>
    </source>
</evidence>
<dbReference type="Proteomes" id="UP000325785">
    <property type="component" value="Chromosome"/>
</dbReference>
<dbReference type="STRING" id="540747.SAMN04488031_102652"/>
<evidence type="ECO:0000313" key="7">
    <source>
        <dbReference type="Proteomes" id="UP000325785"/>
    </source>
</evidence>
<dbReference type="OrthoDB" id="9800595at2"/>
<dbReference type="GO" id="GO:0005829">
    <property type="term" value="C:cytosol"/>
    <property type="evidence" value="ECO:0007669"/>
    <property type="project" value="TreeGrafter"/>
</dbReference>
<dbReference type="SUPFAM" id="SSF53067">
    <property type="entry name" value="Actin-like ATPase domain"/>
    <property type="match status" value="1"/>
</dbReference>
<proteinExistence type="inferred from homology"/>
<sequence>MAERHLLADLGGTNTRLALADGTGCLPATIRRYLNDAFDSFESVVSAYLSETAPGPVAALCAGVAGPVLGETAQLTNHAWHIDAANLRRITNTPHIHLINDLQAQGYALDDLPPGAVQNIFPGQPAPPDAPRLVLNLGTGSNVAVVHRRPEGLFVPAAESGHSALPHATGLIGAIFDHLGDLQSHRPMETAISGPGLSNIHAHLTGARLSSTDIVNAAHHDPDARNTLALYCEILGLIAGNFALHHLPAGGLYLTGGLAQSIAPFLPGSAFLDRFTARGPYTAIVTDIPVSVITDDSFPLLGCARYLRQVTDR</sequence>
<reference evidence="5 7" key="2">
    <citation type="submission" date="2018-08" db="EMBL/GenBank/DDBJ databases">
        <title>Genetic Globetrotter - A new plasmid hitch-hiking vast phylogenetic and geographic distances.</title>
        <authorList>
            <person name="Vollmers J."/>
            <person name="Petersen J."/>
        </authorList>
    </citation>
    <scope>NUCLEOTIDE SEQUENCE [LARGE SCALE GENOMIC DNA]</scope>
    <source>
        <strain evidence="5 7">DSM 26383</strain>
    </source>
</reference>
<dbReference type="InterPro" id="IPR003836">
    <property type="entry name" value="Glucokinase"/>
</dbReference>
<organism evidence="4 6">
    <name type="scientific">Roseovarius indicus</name>
    <dbReference type="NCBI Taxonomy" id="540747"/>
    <lineage>
        <taxon>Bacteria</taxon>
        <taxon>Pseudomonadati</taxon>
        <taxon>Pseudomonadota</taxon>
        <taxon>Alphaproteobacteria</taxon>
        <taxon>Rhodobacterales</taxon>
        <taxon>Roseobacteraceae</taxon>
        <taxon>Roseovarius</taxon>
    </lineage>
</organism>
<protein>
    <submittedName>
        <fullName evidence="5">Glucokinase</fullName>
        <ecNumber evidence="5">2.7.1.2</ecNumber>
    </submittedName>
</protein>
<evidence type="ECO:0000313" key="5">
    <source>
        <dbReference type="EMBL" id="QEW29008.1"/>
    </source>
</evidence>
<keyword evidence="1 5" id="KW-0808">Transferase</keyword>
<keyword evidence="6" id="KW-1185">Reference proteome</keyword>
<dbReference type="EMBL" id="CP031598">
    <property type="protein sequence ID" value="QEW29008.1"/>
    <property type="molecule type" value="Genomic_DNA"/>
</dbReference>
<name>A0A0T5PER4_9RHOB</name>
<dbReference type="InterPro" id="IPR043129">
    <property type="entry name" value="ATPase_NBD"/>
</dbReference>
<gene>
    <name evidence="5" type="primary">glk</name>
    <name evidence="5" type="ORF">RIdsm_04850</name>
    <name evidence="4" type="ORF">XM52_02090</name>
</gene>
<dbReference type="PATRIC" id="fig|540747.5.peg.423"/>
<dbReference type="CDD" id="cd24008">
    <property type="entry name" value="ASKHA_NBD_GLK"/>
    <property type="match status" value="1"/>
</dbReference>
<dbReference type="Gene3D" id="3.30.420.40">
    <property type="match status" value="1"/>
</dbReference>
<dbReference type="PANTHER" id="PTHR47690">
    <property type="entry name" value="GLUCOKINASE"/>
    <property type="match status" value="1"/>
</dbReference>
<evidence type="ECO:0000313" key="4">
    <source>
        <dbReference type="EMBL" id="KRS19653.1"/>
    </source>
</evidence>
<reference evidence="4 6" key="1">
    <citation type="submission" date="2015-04" db="EMBL/GenBank/DDBJ databases">
        <title>The draft genome sequence of Roseovarius indicus B108T.</title>
        <authorList>
            <person name="Li G."/>
            <person name="Lai Q."/>
            <person name="Shao Z."/>
            <person name="Yan P."/>
        </authorList>
    </citation>
    <scope>NUCLEOTIDE SEQUENCE [LARGE SCALE GENOMIC DNA]</scope>
    <source>
        <strain evidence="4 6">B108</strain>
    </source>
</reference>
<evidence type="ECO:0000313" key="6">
    <source>
        <dbReference type="Proteomes" id="UP000051401"/>
    </source>
</evidence>
<evidence type="ECO:0000256" key="1">
    <source>
        <dbReference type="ARBA" id="ARBA00022679"/>
    </source>
</evidence>
<comment type="similarity">
    <text evidence="3">Belongs to the bacterial glucokinase family.</text>
</comment>
<dbReference type="EMBL" id="LAXI01000001">
    <property type="protein sequence ID" value="KRS19653.1"/>
    <property type="molecule type" value="Genomic_DNA"/>
</dbReference>
<dbReference type="PANTHER" id="PTHR47690:SF1">
    <property type="entry name" value="GLUCOKINASE"/>
    <property type="match status" value="1"/>
</dbReference>
<keyword evidence="2 5" id="KW-0418">Kinase</keyword>
<dbReference type="GO" id="GO:0006096">
    <property type="term" value="P:glycolytic process"/>
    <property type="evidence" value="ECO:0007669"/>
    <property type="project" value="InterPro"/>
</dbReference>
<dbReference type="RefSeq" id="WP_057812776.1">
    <property type="nucleotide sequence ID" value="NZ_CP031598.1"/>
</dbReference>
<dbReference type="GO" id="GO:0004340">
    <property type="term" value="F:glucokinase activity"/>
    <property type="evidence" value="ECO:0007669"/>
    <property type="project" value="UniProtKB-EC"/>
</dbReference>
<dbReference type="AlphaFoldDB" id="A0A0T5PER4"/>
<dbReference type="GO" id="GO:0005524">
    <property type="term" value="F:ATP binding"/>
    <property type="evidence" value="ECO:0007669"/>
    <property type="project" value="InterPro"/>
</dbReference>
<dbReference type="GO" id="GO:0005536">
    <property type="term" value="F:D-glucose binding"/>
    <property type="evidence" value="ECO:0007669"/>
    <property type="project" value="InterPro"/>
</dbReference>
<dbReference type="Proteomes" id="UP000051401">
    <property type="component" value="Unassembled WGS sequence"/>
</dbReference>
<evidence type="ECO:0000256" key="2">
    <source>
        <dbReference type="ARBA" id="ARBA00022777"/>
    </source>
</evidence>
<dbReference type="KEGG" id="rid:RIdsm_04850"/>
<dbReference type="EC" id="2.7.1.2" evidence="5"/>
<accession>A0A0T5PER4</accession>
<dbReference type="InterPro" id="IPR050201">
    <property type="entry name" value="Bacterial_glucokinase"/>
</dbReference>
<dbReference type="Pfam" id="PF02685">
    <property type="entry name" value="Glucokinase"/>
    <property type="match status" value="1"/>
</dbReference>